<dbReference type="Proteomes" id="UP000184148">
    <property type="component" value="Unassembled WGS sequence"/>
</dbReference>
<dbReference type="STRING" id="1121429.SAMN02745133_01638"/>
<dbReference type="EMBL" id="FQUY01000010">
    <property type="protein sequence ID" value="SHF02001.1"/>
    <property type="molecule type" value="Genomic_DNA"/>
</dbReference>
<evidence type="ECO:0000313" key="1">
    <source>
        <dbReference type="EMBL" id="SHF02001.1"/>
    </source>
</evidence>
<evidence type="ECO:0000313" key="2">
    <source>
        <dbReference type="Proteomes" id="UP000184148"/>
    </source>
</evidence>
<proteinExistence type="predicted"/>
<keyword evidence="2" id="KW-1185">Reference proteome</keyword>
<gene>
    <name evidence="1" type="ORF">SAMN02745133_01638</name>
</gene>
<dbReference type="AlphaFoldDB" id="A0A1M4Y8A6"/>
<sequence>MTISSMEQFINVFGRHPVAVYLEDPGFFCSRDFSYPDEFIDHVLLLAETYCKTFREDCHR</sequence>
<protein>
    <submittedName>
        <fullName evidence="1">Uncharacterized protein</fullName>
    </submittedName>
</protein>
<name>A0A1M4Y8A6_9FIRM</name>
<dbReference type="RefSeq" id="WP_073238471.1">
    <property type="nucleotide sequence ID" value="NZ_FQUY01000010.1"/>
</dbReference>
<reference evidence="2" key="1">
    <citation type="submission" date="2016-11" db="EMBL/GenBank/DDBJ databases">
        <authorList>
            <person name="Varghese N."/>
            <person name="Submissions S."/>
        </authorList>
    </citation>
    <scope>NUCLEOTIDE SEQUENCE [LARGE SCALE GENOMIC DNA]</scope>
    <source>
        <strain evidence="2">DSM 12395</strain>
    </source>
</reference>
<accession>A0A1M4Y8A6</accession>
<organism evidence="1 2">
    <name type="scientific">Desulforamulus putei DSM 12395</name>
    <dbReference type="NCBI Taxonomy" id="1121429"/>
    <lineage>
        <taxon>Bacteria</taxon>
        <taxon>Bacillati</taxon>
        <taxon>Bacillota</taxon>
        <taxon>Clostridia</taxon>
        <taxon>Eubacteriales</taxon>
        <taxon>Peptococcaceae</taxon>
        <taxon>Desulforamulus</taxon>
    </lineage>
</organism>
<dbReference type="OrthoDB" id="1787368at2"/>